<evidence type="ECO:0000256" key="7">
    <source>
        <dbReference type="ARBA" id="ARBA00023002"/>
    </source>
</evidence>
<evidence type="ECO:0000256" key="8">
    <source>
        <dbReference type="ARBA" id="ARBA00023004"/>
    </source>
</evidence>
<evidence type="ECO:0008006" key="15">
    <source>
        <dbReference type="Google" id="ProtNLM"/>
    </source>
</evidence>
<comment type="subcellular location">
    <subcellularLocation>
        <location evidence="1">Membrane</location>
    </subcellularLocation>
</comment>
<evidence type="ECO:0000256" key="2">
    <source>
        <dbReference type="ARBA" id="ARBA00010617"/>
    </source>
</evidence>
<comment type="similarity">
    <text evidence="2 12">Belongs to the cytochrome P450 family.</text>
</comment>
<dbReference type="Gene3D" id="1.10.630.10">
    <property type="entry name" value="Cytochrome P450"/>
    <property type="match status" value="1"/>
</dbReference>
<evidence type="ECO:0000256" key="1">
    <source>
        <dbReference type="ARBA" id="ARBA00004370"/>
    </source>
</evidence>
<dbReference type="InterPro" id="IPR001128">
    <property type="entry name" value="Cyt_P450"/>
</dbReference>
<evidence type="ECO:0000256" key="3">
    <source>
        <dbReference type="ARBA" id="ARBA00022617"/>
    </source>
</evidence>
<keyword evidence="3 11" id="KW-0349">Heme</keyword>
<evidence type="ECO:0000256" key="12">
    <source>
        <dbReference type="RuleBase" id="RU000461"/>
    </source>
</evidence>
<keyword evidence="14" id="KW-1185">Reference proteome</keyword>
<dbReference type="Proteomes" id="UP001642360">
    <property type="component" value="Unassembled WGS sequence"/>
</dbReference>
<dbReference type="AlphaFoldDB" id="A0ABC8R7Q4"/>
<dbReference type="PRINTS" id="PR00463">
    <property type="entry name" value="EP450I"/>
</dbReference>
<gene>
    <name evidence="13" type="ORF">ILEXP_LOCUS8538</name>
</gene>
<reference evidence="13 14" key="1">
    <citation type="submission" date="2024-02" db="EMBL/GenBank/DDBJ databases">
        <authorList>
            <person name="Vignale AGUSTIN F."/>
            <person name="Sosa J E."/>
            <person name="Modenutti C."/>
        </authorList>
    </citation>
    <scope>NUCLEOTIDE SEQUENCE [LARGE SCALE GENOMIC DNA]</scope>
</reference>
<evidence type="ECO:0000256" key="6">
    <source>
        <dbReference type="ARBA" id="ARBA00022989"/>
    </source>
</evidence>
<dbReference type="GO" id="GO:0046872">
    <property type="term" value="F:metal ion binding"/>
    <property type="evidence" value="ECO:0007669"/>
    <property type="project" value="UniProtKB-KW"/>
</dbReference>
<keyword evidence="5 11" id="KW-0479">Metal-binding</keyword>
<keyword evidence="6" id="KW-1133">Transmembrane helix</keyword>
<dbReference type="Pfam" id="PF00067">
    <property type="entry name" value="p450"/>
    <property type="match status" value="1"/>
</dbReference>
<proteinExistence type="inferred from homology"/>
<accession>A0ABC8R7Q4</accession>
<dbReference type="GO" id="GO:0004497">
    <property type="term" value="F:monooxygenase activity"/>
    <property type="evidence" value="ECO:0007669"/>
    <property type="project" value="UniProtKB-KW"/>
</dbReference>
<comment type="caution">
    <text evidence="13">The sequence shown here is derived from an EMBL/GenBank/DDBJ whole genome shotgun (WGS) entry which is preliminary data.</text>
</comment>
<dbReference type="FunFam" id="1.10.630.10:FF:000029">
    <property type="entry name" value="Cytochrome P450 734A1"/>
    <property type="match status" value="1"/>
</dbReference>
<dbReference type="PRINTS" id="PR00385">
    <property type="entry name" value="P450"/>
</dbReference>
<evidence type="ECO:0000256" key="4">
    <source>
        <dbReference type="ARBA" id="ARBA00022692"/>
    </source>
</evidence>
<dbReference type="GO" id="GO:0016020">
    <property type="term" value="C:membrane"/>
    <property type="evidence" value="ECO:0007669"/>
    <property type="project" value="UniProtKB-SubCell"/>
</dbReference>
<evidence type="ECO:0000256" key="5">
    <source>
        <dbReference type="ARBA" id="ARBA00022723"/>
    </source>
</evidence>
<dbReference type="CDD" id="cd20642">
    <property type="entry name" value="CYP72"/>
    <property type="match status" value="1"/>
</dbReference>
<dbReference type="InterPro" id="IPR017972">
    <property type="entry name" value="Cyt_P450_CS"/>
</dbReference>
<evidence type="ECO:0000256" key="11">
    <source>
        <dbReference type="PIRSR" id="PIRSR602401-1"/>
    </source>
</evidence>
<keyword evidence="9 12" id="KW-0503">Monooxygenase</keyword>
<dbReference type="PANTHER" id="PTHR24282:SF250">
    <property type="entry name" value="CYTOCHROME P450 CYP72A219-LIKE"/>
    <property type="match status" value="1"/>
</dbReference>
<evidence type="ECO:0000256" key="10">
    <source>
        <dbReference type="ARBA" id="ARBA00023136"/>
    </source>
</evidence>
<dbReference type="SUPFAM" id="SSF48264">
    <property type="entry name" value="Cytochrome P450"/>
    <property type="match status" value="1"/>
</dbReference>
<keyword evidence="7 12" id="KW-0560">Oxidoreductase</keyword>
<dbReference type="InterPro" id="IPR002401">
    <property type="entry name" value="Cyt_P450_E_grp-I"/>
</dbReference>
<keyword evidence="8 11" id="KW-0408">Iron</keyword>
<comment type="cofactor">
    <cofactor evidence="11">
        <name>heme</name>
        <dbReference type="ChEBI" id="CHEBI:30413"/>
    </cofactor>
</comment>
<evidence type="ECO:0000313" key="14">
    <source>
        <dbReference type="Proteomes" id="UP001642360"/>
    </source>
</evidence>
<sequence length="518" mass="59988">MDVTLCSIAMSFAVIALLTWAWRVVNWVWLRPKYIEKCLRQQGLCGNSYRLLYGDTKEMAMMRKEAKRKSIDLSDNILPRVLPFYHHIINKYGKNSFSWIGPVARVNIIEPELIKELLTNNYVFKKPTPNPLAKFLVTGLGGYEGEKWAKHRKIINPAFHLDKLKCMVPAMYQSCHELISEWEMLVSKNSWCELDVQPYLQNLTSNVISRTAFGSSYEEGRNIIQLQKEQAQLTLQVLQSVYIPGWRFLPTERNKRMKGINKELHALFTGIINKKEKAKQLGKASDDDDLLSMMLKSNWKEIRENENKEDVGMSIDEVIEECKTFYLAGQESTSNLLLWTMVVLSMYPIWQVRAREEVWHVFGNNKPDFDGLNRLKIVTMILYEVLRLYPPATILTRIIYKKTKLGDMTLPPGVQFLLPILLVHHDHELWGQDAKEFKPERFAEGIAKATKHQFSYFPFSSGPRKCIGNNFAMMEAKLAIAMILQRFSFELSPSYVHAPSYVVTMQPQHGVHIILHKI</sequence>
<feature type="binding site" description="axial binding residue" evidence="11">
    <location>
        <position position="466"/>
    </location>
    <ligand>
        <name>heme</name>
        <dbReference type="ChEBI" id="CHEBI:30413"/>
    </ligand>
    <ligandPart>
        <name>Fe</name>
        <dbReference type="ChEBI" id="CHEBI:18248"/>
    </ligandPart>
</feature>
<name>A0ABC8R7Q4_9AQUA</name>
<dbReference type="InterPro" id="IPR036396">
    <property type="entry name" value="Cyt_P450_sf"/>
</dbReference>
<dbReference type="PROSITE" id="PS00086">
    <property type="entry name" value="CYTOCHROME_P450"/>
    <property type="match status" value="1"/>
</dbReference>
<dbReference type="InterPro" id="IPR050665">
    <property type="entry name" value="Cytochrome_P450_Monooxygen"/>
</dbReference>
<protein>
    <recommendedName>
        <fullName evidence="15">Cytochrome P450</fullName>
    </recommendedName>
</protein>
<evidence type="ECO:0000313" key="13">
    <source>
        <dbReference type="EMBL" id="CAK9141020.1"/>
    </source>
</evidence>
<keyword evidence="10" id="KW-0472">Membrane</keyword>
<dbReference type="PANTHER" id="PTHR24282">
    <property type="entry name" value="CYTOCHROME P450 FAMILY MEMBER"/>
    <property type="match status" value="1"/>
</dbReference>
<keyword evidence="4" id="KW-0812">Transmembrane</keyword>
<organism evidence="13 14">
    <name type="scientific">Ilex paraguariensis</name>
    <name type="common">yerba mate</name>
    <dbReference type="NCBI Taxonomy" id="185542"/>
    <lineage>
        <taxon>Eukaryota</taxon>
        <taxon>Viridiplantae</taxon>
        <taxon>Streptophyta</taxon>
        <taxon>Embryophyta</taxon>
        <taxon>Tracheophyta</taxon>
        <taxon>Spermatophyta</taxon>
        <taxon>Magnoliopsida</taxon>
        <taxon>eudicotyledons</taxon>
        <taxon>Gunneridae</taxon>
        <taxon>Pentapetalae</taxon>
        <taxon>asterids</taxon>
        <taxon>campanulids</taxon>
        <taxon>Aquifoliales</taxon>
        <taxon>Aquifoliaceae</taxon>
        <taxon>Ilex</taxon>
    </lineage>
</organism>
<dbReference type="EMBL" id="CAUOFW020001091">
    <property type="protein sequence ID" value="CAK9141020.1"/>
    <property type="molecule type" value="Genomic_DNA"/>
</dbReference>
<evidence type="ECO:0000256" key="9">
    <source>
        <dbReference type="ARBA" id="ARBA00023033"/>
    </source>
</evidence>